<dbReference type="Proteomes" id="UP000807825">
    <property type="component" value="Unassembled WGS sequence"/>
</dbReference>
<sequence length="75" mass="8298">QNLLSPWVWTAKDIHWWMAEAGAAFMVTCGLGFELGFRTEHIDYKMTDPRNFVQATAVGIAAGLSPALAITCERI</sequence>
<gene>
    <name evidence="2" type="ORF">HY912_24755</name>
</gene>
<accession>A0A9D6Z612</accession>
<evidence type="ECO:0000313" key="3">
    <source>
        <dbReference type="Proteomes" id="UP000807825"/>
    </source>
</evidence>
<dbReference type="AlphaFoldDB" id="A0A9D6Z612"/>
<feature type="transmembrane region" description="Helical" evidence="1">
    <location>
        <begin position="14"/>
        <end position="37"/>
    </location>
</feature>
<keyword evidence="1" id="KW-0472">Membrane</keyword>
<keyword evidence="1" id="KW-0812">Transmembrane</keyword>
<keyword evidence="1" id="KW-1133">Transmembrane helix</keyword>
<organism evidence="2 3">
    <name type="scientific">Desulfomonile tiedjei</name>
    <dbReference type="NCBI Taxonomy" id="2358"/>
    <lineage>
        <taxon>Bacteria</taxon>
        <taxon>Pseudomonadati</taxon>
        <taxon>Thermodesulfobacteriota</taxon>
        <taxon>Desulfomonilia</taxon>
        <taxon>Desulfomonilales</taxon>
        <taxon>Desulfomonilaceae</taxon>
        <taxon>Desulfomonile</taxon>
    </lineage>
</organism>
<comment type="caution">
    <text evidence="2">The sequence shown here is derived from an EMBL/GenBank/DDBJ whole genome shotgun (WGS) entry which is preliminary data.</text>
</comment>
<name>A0A9D6Z612_9BACT</name>
<feature type="non-terminal residue" evidence="2">
    <location>
        <position position="1"/>
    </location>
</feature>
<proteinExistence type="predicted"/>
<evidence type="ECO:0000256" key="1">
    <source>
        <dbReference type="SAM" id="Phobius"/>
    </source>
</evidence>
<dbReference type="EMBL" id="JACRDE010000642">
    <property type="protein sequence ID" value="MBI5252719.1"/>
    <property type="molecule type" value="Genomic_DNA"/>
</dbReference>
<evidence type="ECO:0000313" key="2">
    <source>
        <dbReference type="EMBL" id="MBI5252719.1"/>
    </source>
</evidence>
<reference evidence="2" key="1">
    <citation type="submission" date="2020-07" db="EMBL/GenBank/DDBJ databases">
        <title>Huge and variable diversity of episymbiotic CPR bacteria and DPANN archaea in groundwater ecosystems.</title>
        <authorList>
            <person name="He C.Y."/>
            <person name="Keren R."/>
            <person name="Whittaker M."/>
            <person name="Farag I.F."/>
            <person name="Doudna J."/>
            <person name="Cate J.H.D."/>
            <person name="Banfield J.F."/>
        </authorList>
    </citation>
    <scope>NUCLEOTIDE SEQUENCE</scope>
    <source>
        <strain evidence="2">NC_groundwater_1664_Pr3_B-0.1um_52_9</strain>
    </source>
</reference>
<protein>
    <submittedName>
        <fullName evidence="2">Uncharacterized protein</fullName>
    </submittedName>
</protein>